<accession>A0A498IE93</accession>
<evidence type="ECO:0000313" key="1">
    <source>
        <dbReference type="EMBL" id="RXH80452.1"/>
    </source>
</evidence>
<dbReference type="Proteomes" id="UP000290289">
    <property type="component" value="Chromosome 12"/>
</dbReference>
<keyword evidence="2" id="KW-1185">Reference proteome</keyword>
<dbReference type="EMBL" id="RDQH01000338">
    <property type="protein sequence ID" value="RXH80452.1"/>
    <property type="molecule type" value="Genomic_DNA"/>
</dbReference>
<evidence type="ECO:0000313" key="2">
    <source>
        <dbReference type="Proteomes" id="UP000290289"/>
    </source>
</evidence>
<sequence length="97" mass="11210">MIFPRPFRDPTKRGTVRACDDHGDFAATKVVGFIYLSVHGSIVDLTRNLNVGTGHLYDLYFWRRKNWEEARKVLTKGLEICDVEEVMEDDAGRSRLH</sequence>
<gene>
    <name evidence="1" type="ORF">DVH24_004366</name>
</gene>
<proteinExistence type="predicted"/>
<comment type="caution">
    <text evidence="1">The sequence shown here is derived from an EMBL/GenBank/DDBJ whole genome shotgun (WGS) entry which is preliminary data.</text>
</comment>
<dbReference type="AlphaFoldDB" id="A0A498IE93"/>
<reference evidence="1 2" key="1">
    <citation type="submission" date="2018-10" db="EMBL/GenBank/DDBJ databases">
        <title>A high-quality apple genome assembly.</title>
        <authorList>
            <person name="Hu J."/>
        </authorList>
    </citation>
    <scope>NUCLEOTIDE SEQUENCE [LARGE SCALE GENOMIC DNA]</scope>
    <source>
        <strain evidence="2">cv. HFTH1</strain>
        <tissue evidence="1">Young leaf</tissue>
    </source>
</reference>
<organism evidence="1 2">
    <name type="scientific">Malus domestica</name>
    <name type="common">Apple</name>
    <name type="synonym">Pyrus malus</name>
    <dbReference type="NCBI Taxonomy" id="3750"/>
    <lineage>
        <taxon>Eukaryota</taxon>
        <taxon>Viridiplantae</taxon>
        <taxon>Streptophyta</taxon>
        <taxon>Embryophyta</taxon>
        <taxon>Tracheophyta</taxon>
        <taxon>Spermatophyta</taxon>
        <taxon>Magnoliopsida</taxon>
        <taxon>eudicotyledons</taxon>
        <taxon>Gunneridae</taxon>
        <taxon>Pentapetalae</taxon>
        <taxon>rosids</taxon>
        <taxon>fabids</taxon>
        <taxon>Rosales</taxon>
        <taxon>Rosaceae</taxon>
        <taxon>Amygdaloideae</taxon>
        <taxon>Maleae</taxon>
        <taxon>Malus</taxon>
    </lineage>
</organism>
<protein>
    <submittedName>
        <fullName evidence="1">Uncharacterized protein</fullName>
    </submittedName>
</protein>
<name>A0A498IE93_MALDO</name>